<proteinExistence type="predicted"/>
<gene>
    <name evidence="1" type="ORF">CTRU02_201281</name>
</gene>
<organism evidence="1 2">
    <name type="scientific">Colletotrichum truncatum</name>
    <name type="common">Anthracnose fungus</name>
    <name type="synonym">Colletotrichum capsici</name>
    <dbReference type="NCBI Taxonomy" id="5467"/>
    <lineage>
        <taxon>Eukaryota</taxon>
        <taxon>Fungi</taxon>
        <taxon>Dikarya</taxon>
        <taxon>Ascomycota</taxon>
        <taxon>Pezizomycotina</taxon>
        <taxon>Sordariomycetes</taxon>
        <taxon>Hypocreomycetidae</taxon>
        <taxon>Glomerellales</taxon>
        <taxon>Glomerellaceae</taxon>
        <taxon>Colletotrichum</taxon>
        <taxon>Colletotrichum truncatum species complex</taxon>
    </lineage>
</organism>
<reference evidence="1 2" key="1">
    <citation type="journal article" date="2020" name="Phytopathology">
        <title>Genome Sequence Resources of Colletotrichum truncatum, C. plurivorum, C. musicola, and C. sojae: Four Species Pathogenic to Soybean (Glycine max).</title>
        <authorList>
            <person name="Rogerio F."/>
            <person name="Boufleur T.R."/>
            <person name="Ciampi-Guillardi M."/>
            <person name="Sukno S.A."/>
            <person name="Thon M.R."/>
            <person name="Massola Junior N.S."/>
            <person name="Baroncelli R."/>
        </authorList>
    </citation>
    <scope>NUCLEOTIDE SEQUENCE [LARGE SCALE GENOMIC DNA]</scope>
    <source>
        <strain evidence="1 2">CMES1059</strain>
    </source>
</reference>
<keyword evidence="2" id="KW-1185">Reference proteome</keyword>
<accession>A0ACC3ZH75</accession>
<dbReference type="EMBL" id="VUJX02000001">
    <property type="protein sequence ID" value="KAL0943395.1"/>
    <property type="molecule type" value="Genomic_DNA"/>
</dbReference>
<name>A0ACC3ZH75_COLTU</name>
<evidence type="ECO:0000313" key="2">
    <source>
        <dbReference type="Proteomes" id="UP000805649"/>
    </source>
</evidence>
<comment type="caution">
    <text evidence="1">The sequence shown here is derived from an EMBL/GenBank/DDBJ whole genome shotgun (WGS) entry which is preliminary data.</text>
</comment>
<sequence length="174" mass="18919">MPAGASTWGGTELEETSGGLNSRFKDFVAEGSVDRVDTTLVLFHTFRSIPPIPQPWVVSVRYHVHSFRLAVSLEPLTCWGSAGCTWQTAISRSAPGGEDHDSIVRGRAIGPPLREPAKPRRDLWFLPLRDMRQPLQPSGLVAASRRREKVGVGKGNATSTTDLLNAARLHGAVL</sequence>
<dbReference type="Proteomes" id="UP000805649">
    <property type="component" value="Unassembled WGS sequence"/>
</dbReference>
<protein>
    <submittedName>
        <fullName evidence="1">Uncharacterized protein</fullName>
    </submittedName>
</protein>
<evidence type="ECO:0000313" key="1">
    <source>
        <dbReference type="EMBL" id="KAL0943395.1"/>
    </source>
</evidence>